<feature type="compositionally biased region" description="Polar residues" evidence="4">
    <location>
        <begin position="115"/>
        <end position="131"/>
    </location>
</feature>
<name>A0A8D8SF95_9HEMI</name>
<feature type="region of interest" description="Disordered" evidence="4">
    <location>
        <begin position="672"/>
        <end position="697"/>
    </location>
</feature>
<feature type="compositionally biased region" description="Basic and acidic residues" evidence="4">
    <location>
        <begin position="767"/>
        <end position="778"/>
    </location>
</feature>
<dbReference type="CDD" id="cd06741">
    <property type="entry name" value="PDZ2_FL-whirlin"/>
    <property type="match status" value="1"/>
</dbReference>
<reference evidence="6" key="1">
    <citation type="submission" date="2021-05" db="EMBL/GenBank/DDBJ databases">
        <authorList>
            <person name="Alioto T."/>
            <person name="Alioto T."/>
            <person name="Gomez Garrido J."/>
        </authorList>
    </citation>
    <scope>NUCLEOTIDE SEQUENCE</scope>
</reference>
<sequence>MADEEFAELGEISLSHEYLLRSGRCLHGNGGGAVWGRSPGSILPISQYRTMYQTDQCRAAEAEDIMGHYGTRASHRSKAGLYYSPPGTSYTIVERPPPPPPVPLPQPPKPRGTYLGTNGSSYRSQPTGSTEYRSNSPSNTTTSYRNTNNTATLSSHTTHSHKKGALSPEQVLKMLTGGSKSADSSTEHHHPRHRRLTPPDIDQLPVRTITMNRSQDANHGFGICVKGGANNPDGDGVGVYISRVEEGSIAERAGLRPGDSILQVNGIPFNGISHEEALKMLKSNRELSMTVRSPSIPPPAQGGRTHPNPPAPPPAWTMRQAYSWIDRQGRPCSPPLDYAHSVIPMPPPPPPPPRWNSYSARSSKDKVRKVELNIEPGQSLGLMIRGGVEYNLGIFITGVDKDSVAERAGLLIGDEILEVNGQSFLQMTHDDAVNELKLHKRMTLTVRDVGKVPHSCTGYEPDTSWDIHHGALRSGSSSSAALQMVEEKARVMLKKAEFTTLTYYLDEYSNKQMSVESLVTVLLQLLNNRDKHTLLIEIRETISPEDLSKFDELVYRRDNESLQRHAPPPDLPRPFNEQFTENSVLLSPSIHSVQDLHDPFLTDSIPLKFPVDSNLISTECDDYRTPSEDSGLGLGPTDFSNNRSGGGGGRNFTETQWSLNHLANKRLDFDEDSQEFSDLDTAPLAPGPPARSRMRPSLTDMNMAVAQRYSDDVNLFQSGYLEGLRSHLGGWTQKVKSWYWGSPTSSLAHKLGRNVDMSEDQELLEGDSNHNRSLRGDHCSSSNENEARVISEVQGQLRITVKKSRPLLGMAIEGGANTKHPLPRIINIHEKGAAFLAGGLEVGQLILEVNGVKLEGKHIGLIVGQLILEVNGVKLEGKHIGLIVGQLILEVNGVKLEGKHIGLIVGQLILEVNGVKLEGKHIG</sequence>
<dbReference type="InterPro" id="IPR036034">
    <property type="entry name" value="PDZ_sf"/>
</dbReference>
<keyword evidence="2" id="KW-0677">Repeat</keyword>
<feature type="domain" description="PDZ" evidence="5">
    <location>
        <begin position="208"/>
        <end position="283"/>
    </location>
</feature>
<evidence type="ECO:0000313" key="6">
    <source>
        <dbReference type="EMBL" id="CAG6667531.1"/>
    </source>
</evidence>
<dbReference type="SMART" id="SM00228">
    <property type="entry name" value="PDZ"/>
    <property type="match status" value="3"/>
</dbReference>
<keyword evidence="3" id="KW-0966">Cell projection</keyword>
<dbReference type="Pfam" id="PF00595">
    <property type="entry name" value="PDZ"/>
    <property type="match status" value="2"/>
</dbReference>
<feature type="compositionally biased region" description="Low complexity" evidence="4">
    <location>
        <begin position="132"/>
        <end position="157"/>
    </location>
</feature>
<organism evidence="6">
    <name type="scientific">Cacopsylla melanoneura</name>
    <dbReference type="NCBI Taxonomy" id="428564"/>
    <lineage>
        <taxon>Eukaryota</taxon>
        <taxon>Metazoa</taxon>
        <taxon>Ecdysozoa</taxon>
        <taxon>Arthropoda</taxon>
        <taxon>Hexapoda</taxon>
        <taxon>Insecta</taxon>
        <taxon>Pterygota</taxon>
        <taxon>Neoptera</taxon>
        <taxon>Paraneoptera</taxon>
        <taxon>Hemiptera</taxon>
        <taxon>Sternorrhyncha</taxon>
        <taxon>Psylloidea</taxon>
        <taxon>Psyllidae</taxon>
        <taxon>Psyllinae</taxon>
        <taxon>Cacopsylla</taxon>
    </lineage>
</organism>
<dbReference type="Gene3D" id="1.20.1160.20">
    <property type="match status" value="1"/>
</dbReference>
<comment type="subcellular location">
    <subcellularLocation>
        <location evidence="1">Cell projection</location>
    </subcellularLocation>
</comment>
<dbReference type="AlphaFoldDB" id="A0A8D8SF95"/>
<evidence type="ECO:0000256" key="2">
    <source>
        <dbReference type="ARBA" id="ARBA00022737"/>
    </source>
</evidence>
<dbReference type="GO" id="GO:0005929">
    <property type="term" value="C:cilium"/>
    <property type="evidence" value="ECO:0007669"/>
    <property type="project" value="TreeGrafter"/>
</dbReference>
<dbReference type="GO" id="GO:0002142">
    <property type="term" value="C:stereocilia ankle link complex"/>
    <property type="evidence" value="ECO:0007669"/>
    <property type="project" value="TreeGrafter"/>
</dbReference>
<feature type="region of interest" description="Disordered" evidence="4">
    <location>
        <begin position="290"/>
        <end position="312"/>
    </location>
</feature>
<feature type="region of interest" description="Disordered" evidence="4">
    <location>
        <begin position="766"/>
        <end position="785"/>
    </location>
</feature>
<dbReference type="SUPFAM" id="SSF50156">
    <property type="entry name" value="PDZ domain-like"/>
    <property type="match status" value="3"/>
</dbReference>
<feature type="region of interest" description="Disordered" evidence="4">
    <location>
        <begin position="89"/>
        <end position="200"/>
    </location>
</feature>
<protein>
    <submittedName>
        <fullName evidence="6">Whirlin</fullName>
    </submittedName>
</protein>
<proteinExistence type="predicted"/>
<dbReference type="EMBL" id="HBUF01216717">
    <property type="protein sequence ID" value="CAG6667531.1"/>
    <property type="molecule type" value="Transcribed_RNA"/>
</dbReference>
<evidence type="ECO:0000256" key="4">
    <source>
        <dbReference type="SAM" id="MobiDB-lite"/>
    </source>
</evidence>
<evidence type="ECO:0000256" key="1">
    <source>
        <dbReference type="ARBA" id="ARBA00004316"/>
    </source>
</evidence>
<feature type="region of interest" description="Disordered" evidence="4">
    <location>
        <begin position="624"/>
        <end position="654"/>
    </location>
</feature>
<dbReference type="CDD" id="cd07357">
    <property type="entry name" value="HN_L-whirlin_R2_like"/>
    <property type="match status" value="1"/>
</dbReference>
<evidence type="ECO:0000256" key="3">
    <source>
        <dbReference type="ARBA" id="ARBA00023273"/>
    </source>
</evidence>
<dbReference type="InterPro" id="IPR051844">
    <property type="entry name" value="USH2_Complex_Protein"/>
</dbReference>
<feature type="domain" description="PDZ" evidence="5">
    <location>
        <begin position="369"/>
        <end position="437"/>
    </location>
</feature>
<feature type="compositionally biased region" description="Pro residues" evidence="4">
    <location>
        <begin position="95"/>
        <end position="110"/>
    </location>
</feature>
<dbReference type="InterPro" id="IPR033028">
    <property type="entry name" value="Whirlin_HN-like_dom2"/>
</dbReference>
<dbReference type="Gene3D" id="2.30.42.10">
    <property type="match status" value="3"/>
</dbReference>
<feature type="domain" description="PDZ" evidence="5">
    <location>
        <begin position="798"/>
        <end position="856"/>
    </location>
</feature>
<evidence type="ECO:0000259" key="5">
    <source>
        <dbReference type="PROSITE" id="PS50106"/>
    </source>
</evidence>
<dbReference type="GO" id="GO:0005886">
    <property type="term" value="C:plasma membrane"/>
    <property type="evidence" value="ECO:0007669"/>
    <property type="project" value="TreeGrafter"/>
</dbReference>
<dbReference type="PROSITE" id="PS50106">
    <property type="entry name" value="PDZ"/>
    <property type="match status" value="3"/>
</dbReference>
<dbReference type="PANTHER" id="PTHR23116">
    <property type="entry name" value="PDZ DOMAIN CONTAINING WHIRLIN AND HARMONIN-RELATED"/>
    <property type="match status" value="1"/>
</dbReference>
<dbReference type="InterPro" id="IPR001478">
    <property type="entry name" value="PDZ"/>
</dbReference>
<accession>A0A8D8SF95</accession>
<dbReference type="GO" id="GO:0032426">
    <property type="term" value="C:stereocilium tip"/>
    <property type="evidence" value="ECO:0007669"/>
    <property type="project" value="TreeGrafter"/>
</dbReference>
<dbReference type="PANTHER" id="PTHR23116:SF29">
    <property type="entry name" value="PDZ DOMAIN-CONTAINING PROTEIN 7"/>
    <property type="match status" value="1"/>
</dbReference>
<dbReference type="FunFam" id="2.30.42.10:FF:000087">
    <property type="entry name" value="Whirlin a"/>
    <property type="match status" value="1"/>
</dbReference>